<feature type="transmembrane region" description="Helical" evidence="7">
    <location>
        <begin position="152"/>
        <end position="170"/>
    </location>
</feature>
<dbReference type="EMBL" id="JAXAVX010000002">
    <property type="protein sequence ID" value="MDX8151443.1"/>
    <property type="molecule type" value="Genomic_DNA"/>
</dbReference>
<feature type="transmembrane region" description="Helical" evidence="7">
    <location>
        <begin position="71"/>
        <end position="93"/>
    </location>
</feature>
<feature type="transmembrane region" description="Helical" evidence="7">
    <location>
        <begin position="190"/>
        <end position="210"/>
    </location>
</feature>
<feature type="compositionally biased region" description="Basic and acidic residues" evidence="6">
    <location>
        <begin position="259"/>
        <end position="282"/>
    </location>
</feature>
<evidence type="ECO:0000313" key="8">
    <source>
        <dbReference type="EMBL" id="MDX8151443.1"/>
    </source>
</evidence>
<keyword evidence="9" id="KW-1185">Reference proteome</keyword>
<evidence type="ECO:0000256" key="1">
    <source>
        <dbReference type="ARBA" id="ARBA00004651"/>
    </source>
</evidence>
<feature type="transmembrane region" description="Helical" evidence="7">
    <location>
        <begin position="114"/>
        <end position="132"/>
    </location>
</feature>
<keyword evidence="4 7" id="KW-1133">Transmembrane helix</keyword>
<evidence type="ECO:0000256" key="7">
    <source>
        <dbReference type="SAM" id="Phobius"/>
    </source>
</evidence>
<dbReference type="Proteomes" id="UP001277761">
    <property type="component" value="Unassembled WGS sequence"/>
</dbReference>
<keyword evidence="3 7" id="KW-0812">Transmembrane</keyword>
<evidence type="ECO:0000256" key="4">
    <source>
        <dbReference type="ARBA" id="ARBA00022989"/>
    </source>
</evidence>
<evidence type="ECO:0000256" key="2">
    <source>
        <dbReference type="ARBA" id="ARBA00022475"/>
    </source>
</evidence>
<dbReference type="RefSeq" id="WP_319953592.1">
    <property type="nucleotide sequence ID" value="NZ_JAXAVX010000002.1"/>
</dbReference>
<accession>A0ABU4VKR2</accession>
<feature type="transmembrane region" description="Helical" evidence="7">
    <location>
        <begin position="12"/>
        <end position="29"/>
    </location>
</feature>
<organism evidence="8 9">
    <name type="scientific">Patulibacter brassicae</name>
    <dbReference type="NCBI Taxonomy" id="1705717"/>
    <lineage>
        <taxon>Bacteria</taxon>
        <taxon>Bacillati</taxon>
        <taxon>Actinomycetota</taxon>
        <taxon>Thermoleophilia</taxon>
        <taxon>Solirubrobacterales</taxon>
        <taxon>Patulibacteraceae</taxon>
        <taxon>Patulibacter</taxon>
    </lineage>
</organism>
<dbReference type="Pfam" id="PF09678">
    <property type="entry name" value="Caa3_CtaG"/>
    <property type="match status" value="1"/>
</dbReference>
<feature type="transmembrane region" description="Helical" evidence="7">
    <location>
        <begin position="230"/>
        <end position="252"/>
    </location>
</feature>
<reference evidence="8 9" key="1">
    <citation type="submission" date="2023-11" db="EMBL/GenBank/DDBJ databases">
        <authorList>
            <person name="Xu M."/>
            <person name="Jiang T."/>
        </authorList>
    </citation>
    <scope>NUCLEOTIDE SEQUENCE [LARGE SCALE GENOMIC DNA]</scope>
    <source>
        <strain evidence="8 9">SD</strain>
    </source>
</reference>
<evidence type="ECO:0000256" key="5">
    <source>
        <dbReference type="ARBA" id="ARBA00023136"/>
    </source>
</evidence>
<evidence type="ECO:0000256" key="6">
    <source>
        <dbReference type="SAM" id="MobiDB-lite"/>
    </source>
</evidence>
<keyword evidence="2" id="KW-1003">Cell membrane</keyword>
<dbReference type="InterPro" id="IPR019108">
    <property type="entry name" value="Caa3_assmbl_CtaG-rel"/>
</dbReference>
<sequence>MSPPTSWGIEPAPTIMALLLLAAYVPRWWRVRRSTDRDDAPIWRLASWIGGALTLVVAQGNPIDGWGDSLLVMHMVQHLLLLDVMPLLLLFGLNRVLMRPITRRVQWLEQRLGIIARPWFGLVAYTLGMWLWHVPALYDAAARSDTVHLLEHMTFTGVGFLYWWHLLRPIPSRERMTAMGPMVYMGVTKVTVGLLGMALTFAPGAMYAFYETGENWWGLTPTTDQAMAGALMATEQVLIMGVAFGVLFIRGLQEAERTARREEALLDREEAERERREAEERAAAPSALDAG</sequence>
<feature type="region of interest" description="Disordered" evidence="6">
    <location>
        <begin position="259"/>
        <end position="291"/>
    </location>
</feature>
<protein>
    <submittedName>
        <fullName evidence="8">Cytochrome c oxidase assembly protein</fullName>
    </submittedName>
</protein>
<evidence type="ECO:0000313" key="9">
    <source>
        <dbReference type="Proteomes" id="UP001277761"/>
    </source>
</evidence>
<comment type="caution">
    <text evidence="8">The sequence shown here is derived from an EMBL/GenBank/DDBJ whole genome shotgun (WGS) entry which is preliminary data.</text>
</comment>
<feature type="transmembrane region" description="Helical" evidence="7">
    <location>
        <begin position="41"/>
        <end position="59"/>
    </location>
</feature>
<evidence type="ECO:0000256" key="3">
    <source>
        <dbReference type="ARBA" id="ARBA00022692"/>
    </source>
</evidence>
<proteinExistence type="predicted"/>
<keyword evidence="5 7" id="KW-0472">Membrane</keyword>
<comment type="subcellular location">
    <subcellularLocation>
        <location evidence="1">Cell membrane</location>
        <topology evidence="1">Multi-pass membrane protein</topology>
    </subcellularLocation>
</comment>
<gene>
    <name evidence="8" type="ORF">SK069_07560</name>
</gene>
<name>A0ABU4VKR2_9ACTN</name>